<dbReference type="InterPro" id="IPR036770">
    <property type="entry name" value="Ankyrin_rpt-contain_sf"/>
</dbReference>
<dbReference type="SUPFAM" id="SSF48403">
    <property type="entry name" value="Ankyrin repeat"/>
    <property type="match status" value="1"/>
</dbReference>
<feature type="region of interest" description="Disordered" evidence="1">
    <location>
        <begin position="126"/>
        <end position="147"/>
    </location>
</feature>
<name>A0A3M7QDM0_BRAPC</name>
<comment type="caution">
    <text evidence="2">The sequence shown here is derived from an EMBL/GenBank/DDBJ whole genome shotgun (WGS) entry which is preliminary data.</text>
</comment>
<protein>
    <submittedName>
        <fullName evidence="2">Uncharacterized protein</fullName>
    </submittedName>
</protein>
<proteinExistence type="predicted"/>
<dbReference type="EMBL" id="REGN01006457">
    <property type="protein sequence ID" value="RNA09480.1"/>
    <property type="molecule type" value="Genomic_DNA"/>
</dbReference>
<keyword evidence="3" id="KW-1185">Reference proteome</keyword>
<reference evidence="2 3" key="1">
    <citation type="journal article" date="2018" name="Sci. Rep.">
        <title>Genomic signatures of local adaptation to the degree of environmental predictability in rotifers.</title>
        <authorList>
            <person name="Franch-Gras L."/>
            <person name="Hahn C."/>
            <person name="Garcia-Roger E.M."/>
            <person name="Carmona M.J."/>
            <person name="Serra M."/>
            <person name="Gomez A."/>
        </authorList>
    </citation>
    <scope>NUCLEOTIDE SEQUENCE [LARGE SCALE GENOMIC DNA]</scope>
    <source>
        <strain evidence="2">HYR1</strain>
    </source>
</reference>
<dbReference type="OrthoDB" id="60433at2759"/>
<dbReference type="Proteomes" id="UP000276133">
    <property type="component" value="Unassembled WGS sequence"/>
</dbReference>
<evidence type="ECO:0000313" key="2">
    <source>
        <dbReference type="EMBL" id="RNA09480.1"/>
    </source>
</evidence>
<gene>
    <name evidence="2" type="ORF">BpHYR1_019057</name>
</gene>
<dbReference type="AlphaFoldDB" id="A0A3M7QDM0"/>
<organism evidence="2 3">
    <name type="scientific">Brachionus plicatilis</name>
    <name type="common">Marine rotifer</name>
    <name type="synonym">Brachionus muelleri</name>
    <dbReference type="NCBI Taxonomy" id="10195"/>
    <lineage>
        <taxon>Eukaryota</taxon>
        <taxon>Metazoa</taxon>
        <taxon>Spiralia</taxon>
        <taxon>Gnathifera</taxon>
        <taxon>Rotifera</taxon>
        <taxon>Eurotatoria</taxon>
        <taxon>Monogononta</taxon>
        <taxon>Pseudotrocha</taxon>
        <taxon>Ploima</taxon>
        <taxon>Brachionidae</taxon>
        <taxon>Brachionus</taxon>
    </lineage>
</organism>
<accession>A0A3M7QDM0</accession>
<sequence>GYTCLHIAYMYNHSELVPYLKTYGAEALTDYNGKNGIDYSHAQSHFEHHLVVNMDESKSPDVLNDASNLVKRSNSALVGKEKEKDDLGFCSVKGTDNRRIRPKIVTTHLADSPLRRNQQILAHSSPLNPIDQLMPPPKSTSIQKSKTNIKNQLDESHIMHESKENFLN</sequence>
<evidence type="ECO:0000313" key="3">
    <source>
        <dbReference type="Proteomes" id="UP000276133"/>
    </source>
</evidence>
<evidence type="ECO:0000256" key="1">
    <source>
        <dbReference type="SAM" id="MobiDB-lite"/>
    </source>
</evidence>
<feature type="non-terminal residue" evidence="2">
    <location>
        <position position="1"/>
    </location>
</feature>